<accession>A0A1T4MR17</accession>
<evidence type="ECO:0008006" key="3">
    <source>
        <dbReference type="Google" id="ProtNLM"/>
    </source>
</evidence>
<keyword evidence="2" id="KW-1185">Reference proteome</keyword>
<sequence>MNLLFCLENIVRLVVFFMKIAIIDGQGGGIGKRLIEKIRKATPDSLEIIALGTNSIATFGMMKAGASKGATGENSIVVQANKVDVIMGPIAILIANSIMGEITPQIAYAIGNSEALKILIPVNKCRTKIPGIQNKTMNQLLDDAIEELLIYYNTNNPEKN</sequence>
<dbReference type="AlphaFoldDB" id="A0A1T4MR17"/>
<protein>
    <recommendedName>
        <fullName evidence="3">DUF3842 family protein</fullName>
    </recommendedName>
</protein>
<reference evidence="1 2" key="1">
    <citation type="submission" date="2017-02" db="EMBL/GenBank/DDBJ databases">
        <authorList>
            <person name="Peterson S.W."/>
        </authorList>
    </citation>
    <scope>NUCLEOTIDE SEQUENCE [LARGE SCALE GENOMIC DNA]</scope>
    <source>
        <strain evidence="1 2">DSM 15102</strain>
    </source>
</reference>
<dbReference type="InterPro" id="IPR024208">
    <property type="entry name" value="DUF3842"/>
</dbReference>
<dbReference type="Pfam" id="PF12953">
    <property type="entry name" value="DUF3842"/>
    <property type="match status" value="1"/>
</dbReference>
<evidence type="ECO:0000313" key="2">
    <source>
        <dbReference type="Proteomes" id="UP000196365"/>
    </source>
</evidence>
<proteinExistence type="predicted"/>
<organism evidence="1 2">
    <name type="scientific">Garciella nitratireducens DSM 15102</name>
    <dbReference type="NCBI Taxonomy" id="1121911"/>
    <lineage>
        <taxon>Bacteria</taxon>
        <taxon>Bacillati</taxon>
        <taxon>Bacillota</taxon>
        <taxon>Clostridia</taxon>
        <taxon>Eubacteriales</taxon>
        <taxon>Eubacteriaceae</taxon>
        <taxon>Garciella</taxon>
    </lineage>
</organism>
<gene>
    <name evidence="1" type="ORF">SAMN02745973_01415</name>
</gene>
<evidence type="ECO:0000313" key="1">
    <source>
        <dbReference type="EMBL" id="SJZ69499.1"/>
    </source>
</evidence>
<dbReference type="EMBL" id="FUWV01000008">
    <property type="protein sequence ID" value="SJZ69499.1"/>
    <property type="molecule type" value="Genomic_DNA"/>
</dbReference>
<dbReference type="Proteomes" id="UP000196365">
    <property type="component" value="Unassembled WGS sequence"/>
</dbReference>
<name>A0A1T4MR17_9FIRM</name>